<dbReference type="GO" id="GO:0005737">
    <property type="term" value="C:cytoplasm"/>
    <property type="evidence" value="ECO:0007669"/>
    <property type="project" value="TreeGrafter"/>
</dbReference>
<dbReference type="InterPro" id="IPR003746">
    <property type="entry name" value="DUF167"/>
</dbReference>
<organism evidence="2">
    <name type="scientific">hydrothermal vent metagenome</name>
    <dbReference type="NCBI Taxonomy" id="652676"/>
    <lineage>
        <taxon>unclassified sequences</taxon>
        <taxon>metagenomes</taxon>
        <taxon>ecological metagenomes</taxon>
    </lineage>
</organism>
<reference evidence="2" key="1">
    <citation type="submission" date="2018-06" db="EMBL/GenBank/DDBJ databases">
        <authorList>
            <person name="Zhirakovskaya E."/>
        </authorList>
    </citation>
    <scope>NUCLEOTIDE SEQUENCE</scope>
</reference>
<name>A0A3B1C2A1_9ZZZZ</name>
<dbReference type="InterPro" id="IPR036591">
    <property type="entry name" value="YggU-like_sf"/>
</dbReference>
<sequence length="99" mass="10491">MKPAIESIPDGVRLKVYVAPRASKTAVAGYYGEALKIRLAAPPVDGAANEALIAFIAKLFKTPKSGISIVGGIKSKRKVVEIEGVDLDRARTTLENISV</sequence>
<proteinExistence type="inferred from homology"/>
<accession>A0A3B1C2A1</accession>
<dbReference type="NCBIfam" id="TIGR00251">
    <property type="entry name" value="DUF167 family protein"/>
    <property type="match status" value="1"/>
</dbReference>
<dbReference type="AlphaFoldDB" id="A0A3B1C2A1"/>
<evidence type="ECO:0000256" key="1">
    <source>
        <dbReference type="ARBA" id="ARBA00010364"/>
    </source>
</evidence>
<dbReference type="PANTHER" id="PTHR13420">
    <property type="entry name" value="UPF0235 PROTEIN C15ORF40"/>
    <property type="match status" value="1"/>
</dbReference>
<dbReference type="SMART" id="SM01152">
    <property type="entry name" value="DUF167"/>
    <property type="match status" value="1"/>
</dbReference>
<dbReference type="Pfam" id="PF02594">
    <property type="entry name" value="DUF167"/>
    <property type="match status" value="1"/>
</dbReference>
<dbReference type="HAMAP" id="MF_00634">
    <property type="entry name" value="UPF0235"/>
    <property type="match status" value="1"/>
</dbReference>
<dbReference type="PANTHER" id="PTHR13420:SF7">
    <property type="entry name" value="UPF0235 PROTEIN C15ORF40"/>
    <property type="match status" value="1"/>
</dbReference>
<gene>
    <name evidence="2" type="ORF">MNBD_NITROSPINAE02-1455</name>
</gene>
<dbReference type="Gene3D" id="3.30.1200.10">
    <property type="entry name" value="YggU-like"/>
    <property type="match status" value="1"/>
</dbReference>
<dbReference type="SUPFAM" id="SSF69786">
    <property type="entry name" value="YggU-like"/>
    <property type="match status" value="1"/>
</dbReference>
<dbReference type="EMBL" id="UOGE01000062">
    <property type="protein sequence ID" value="VAX20861.1"/>
    <property type="molecule type" value="Genomic_DNA"/>
</dbReference>
<evidence type="ECO:0000313" key="2">
    <source>
        <dbReference type="EMBL" id="VAX20861.1"/>
    </source>
</evidence>
<protein>
    <submittedName>
        <fullName evidence="2">COG1872</fullName>
    </submittedName>
</protein>
<comment type="similarity">
    <text evidence="1">Belongs to the UPF0235 family.</text>
</comment>